<evidence type="ECO:0000313" key="2">
    <source>
        <dbReference type="EMBL" id="KAK7690864.1"/>
    </source>
</evidence>
<feature type="coiled-coil region" evidence="1">
    <location>
        <begin position="43"/>
        <end position="81"/>
    </location>
</feature>
<dbReference type="EMBL" id="JASBNA010000006">
    <property type="protein sequence ID" value="KAK7690864.1"/>
    <property type="molecule type" value="Genomic_DNA"/>
</dbReference>
<proteinExistence type="predicted"/>
<sequence>MVLPPSLKSFLSKISRIRRRVPDSSPPSRAHLRAMIYYHESVIRETESALAQKEVEIESALAQKEAEIAECRQHAADLIAERRQHVVEYGRLLNAEVPAIRLPAELLGEIFMEYMIGLRSPNDRENVEGKNGSNCGSNLRRSATIGERLHFLPLSFGPN</sequence>
<gene>
    <name evidence="2" type="ORF">QCA50_005966</name>
</gene>
<keyword evidence="1" id="KW-0175">Coiled coil</keyword>
<comment type="caution">
    <text evidence="2">The sequence shown here is derived from an EMBL/GenBank/DDBJ whole genome shotgun (WGS) entry which is preliminary data.</text>
</comment>
<accession>A0AAW0GML6</accession>
<dbReference type="AlphaFoldDB" id="A0AAW0GML6"/>
<evidence type="ECO:0000256" key="1">
    <source>
        <dbReference type="SAM" id="Coils"/>
    </source>
</evidence>
<evidence type="ECO:0000313" key="3">
    <source>
        <dbReference type="Proteomes" id="UP001385951"/>
    </source>
</evidence>
<name>A0AAW0GML6_9APHY</name>
<keyword evidence="3" id="KW-1185">Reference proteome</keyword>
<reference evidence="2 3" key="1">
    <citation type="submission" date="2022-09" db="EMBL/GenBank/DDBJ databases">
        <authorList>
            <person name="Palmer J.M."/>
        </authorList>
    </citation>
    <scope>NUCLEOTIDE SEQUENCE [LARGE SCALE GENOMIC DNA]</scope>
    <source>
        <strain evidence="2 3">DSM 7382</strain>
    </source>
</reference>
<organism evidence="2 3">
    <name type="scientific">Cerrena zonata</name>
    <dbReference type="NCBI Taxonomy" id="2478898"/>
    <lineage>
        <taxon>Eukaryota</taxon>
        <taxon>Fungi</taxon>
        <taxon>Dikarya</taxon>
        <taxon>Basidiomycota</taxon>
        <taxon>Agaricomycotina</taxon>
        <taxon>Agaricomycetes</taxon>
        <taxon>Polyporales</taxon>
        <taxon>Cerrenaceae</taxon>
        <taxon>Cerrena</taxon>
    </lineage>
</organism>
<protein>
    <submittedName>
        <fullName evidence="2">Uncharacterized protein</fullName>
    </submittedName>
</protein>
<dbReference type="Proteomes" id="UP001385951">
    <property type="component" value="Unassembled WGS sequence"/>
</dbReference>